<evidence type="ECO:0000256" key="6">
    <source>
        <dbReference type="ARBA" id="ARBA00022801"/>
    </source>
</evidence>
<evidence type="ECO:0000256" key="1">
    <source>
        <dbReference type="ARBA" id="ARBA00022490"/>
    </source>
</evidence>
<comment type="caution">
    <text evidence="10">The sequence shown here is derived from an EMBL/GenBank/DDBJ whole genome shotgun (WGS) entry which is preliminary data.</text>
</comment>
<keyword evidence="7" id="KW-0862">Zinc</keyword>
<reference evidence="10" key="1">
    <citation type="submission" date="2013-08" db="EMBL/GenBank/DDBJ databases">
        <authorList>
            <person name="Mendez C."/>
            <person name="Richter M."/>
            <person name="Ferrer M."/>
            <person name="Sanchez J."/>
        </authorList>
    </citation>
    <scope>NUCLEOTIDE SEQUENCE</scope>
</reference>
<evidence type="ECO:0000256" key="2">
    <source>
        <dbReference type="ARBA" id="ARBA00022694"/>
    </source>
</evidence>
<keyword evidence="4" id="KW-0479">Metal-binding</keyword>
<dbReference type="GO" id="GO:0016787">
    <property type="term" value="F:hydrolase activity"/>
    <property type="evidence" value="ECO:0007669"/>
    <property type="project" value="UniProtKB-KW"/>
</dbReference>
<dbReference type="InterPro" id="IPR016432">
    <property type="entry name" value="RNP4"/>
</dbReference>
<protein>
    <submittedName>
        <fullName evidence="10">RNAse P, Rpr2/Rpp21 subunit</fullName>
    </submittedName>
</protein>
<dbReference type="Pfam" id="PF04032">
    <property type="entry name" value="Rpr2"/>
    <property type="match status" value="1"/>
</dbReference>
<dbReference type="EMBL" id="AUZZ01009933">
    <property type="protein sequence ID" value="EQD32041.1"/>
    <property type="molecule type" value="Genomic_DNA"/>
</dbReference>
<sequence length="137" mass="15358">MVRIAEARVEHLFRLATQEAMTGPGDLPDRYVRLARRIGTRYNVRLRPEFRDLYCRGCSAFWVEGRTVRTRLRSGRTVRTCLRCGRARRVRIHASGLPTSAAPSSPARAGKDPDPELEADPADGDERDREPGGPEDG</sequence>
<keyword evidence="3" id="KW-0540">Nuclease</keyword>
<keyword evidence="6" id="KW-0378">Hydrolase</keyword>
<dbReference type="GO" id="GO:0046872">
    <property type="term" value="F:metal ion binding"/>
    <property type="evidence" value="ECO:0007669"/>
    <property type="project" value="UniProtKB-KW"/>
</dbReference>
<dbReference type="Gene3D" id="1.20.5.420">
    <property type="entry name" value="Immunoglobulin FC, subunit C"/>
    <property type="match status" value="1"/>
</dbReference>
<dbReference type="GO" id="GO:0030677">
    <property type="term" value="C:ribonuclease P complex"/>
    <property type="evidence" value="ECO:0007669"/>
    <property type="project" value="InterPro"/>
</dbReference>
<dbReference type="Gene3D" id="6.20.50.20">
    <property type="match status" value="1"/>
</dbReference>
<gene>
    <name evidence="9" type="ORF">B1B_18331</name>
    <name evidence="10" type="ORF">B2A_13711</name>
</gene>
<evidence type="ECO:0000256" key="4">
    <source>
        <dbReference type="ARBA" id="ARBA00022723"/>
    </source>
</evidence>
<keyword evidence="2" id="KW-0819">tRNA processing</keyword>
<evidence type="ECO:0000256" key="7">
    <source>
        <dbReference type="ARBA" id="ARBA00022833"/>
    </source>
</evidence>
<dbReference type="InterPro" id="IPR007175">
    <property type="entry name" value="Rpr2/Snm1/Rpp21"/>
</dbReference>
<feature type="compositionally biased region" description="Low complexity" evidence="8">
    <location>
        <begin position="94"/>
        <end position="108"/>
    </location>
</feature>
<evidence type="ECO:0000313" key="9">
    <source>
        <dbReference type="EMBL" id="EQD30604.1"/>
    </source>
</evidence>
<dbReference type="HAMAP" id="MF_00757">
    <property type="entry name" value="RNase_P_4"/>
    <property type="match status" value="1"/>
</dbReference>
<dbReference type="GO" id="GO:0001682">
    <property type="term" value="P:tRNA 5'-leader removal"/>
    <property type="evidence" value="ECO:0007669"/>
    <property type="project" value="InterPro"/>
</dbReference>
<evidence type="ECO:0000256" key="3">
    <source>
        <dbReference type="ARBA" id="ARBA00022722"/>
    </source>
</evidence>
<feature type="compositionally biased region" description="Basic and acidic residues" evidence="8">
    <location>
        <begin position="124"/>
        <end position="137"/>
    </location>
</feature>
<organism evidence="10">
    <name type="scientific">mine drainage metagenome</name>
    <dbReference type="NCBI Taxonomy" id="410659"/>
    <lineage>
        <taxon>unclassified sequences</taxon>
        <taxon>metagenomes</taxon>
        <taxon>ecological metagenomes</taxon>
    </lineage>
</organism>
<feature type="region of interest" description="Disordered" evidence="8">
    <location>
        <begin position="93"/>
        <end position="137"/>
    </location>
</feature>
<dbReference type="EMBL" id="AUZY01012275">
    <property type="protein sequence ID" value="EQD30604.1"/>
    <property type="molecule type" value="Genomic_DNA"/>
</dbReference>
<proteinExistence type="inferred from homology"/>
<reference evidence="10" key="2">
    <citation type="journal article" date="2014" name="ISME J.">
        <title>Microbial stratification in low pH oxic and suboxic macroscopic growths along an acid mine drainage.</title>
        <authorList>
            <person name="Mendez-Garcia C."/>
            <person name="Mesa V."/>
            <person name="Sprenger R.R."/>
            <person name="Richter M."/>
            <person name="Diez M.S."/>
            <person name="Solano J."/>
            <person name="Bargiela R."/>
            <person name="Golyshina O.V."/>
            <person name="Manteca A."/>
            <person name="Ramos J.L."/>
            <person name="Gallego J.R."/>
            <person name="Llorente I."/>
            <person name="Martins Dos Santos V.A."/>
            <person name="Jensen O.N."/>
            <person name="Pelaez A.I."/>
            <person name="Sanchez J."/>
            <person name="Ferrer M."/>
        </authorList>
    </citation>
    <scope>NUCLEOTIDE SEQUENCE</scope>
</reference>
<dbReference type="PANTHER" id="PTHR14742">
    <property type="entry name" value="RIBONUCLEASE P SUBUNIT P21"/>
    <property type="match status" value="1"/>
</dbReference>
<evidence type="ECO:0000256" key="5">
    <source>
        <dbReference type="ARBA" id="ARBA00022759"/>
    </source>
</evidence>
<dbReference type="AlphaFoldDB" id="T0YA25"/>
<keyword evidence="5" id="KW-0255">Endonuclease</keyword>
<evidence type="ECO:0000313" key="10">
    <source>
        <dbReference type="EMBL" id="EQD32041.1"/>
    </source>
</evidence>
<accession>T0YA25</accession>
<evidence type="ECO:0000256" key="8">
    <source>
        <dbReference type="SAM" id="MobiDB-lite"/>
    </source>
</evidence>
<name>T0YA25_9ZZZZ</name>
<dbReference type="PANTHER" id="PTHR14742:SF0">
    <property type="entry name" value="RIBONUCLEASE P PROTEIN SUBUNIT P21"/>
    <property type="match status" value="1"/>
</dbReference>
<dbReference type="GO" id="GO:0004519">
    <property type="term" value="F:endonuclease activity"/>
    <property type="evidence" value="ECO:0007669"/>
    <property type="project" value="UniProtKB-KW"/>
</dbReference>
<keyword evidence="1" id="KW-0963">Cytoplasm</keyword>